<comment type="function">
    <text evidence="1">Has a glutathione-disulfide oxidoreductase activity in the presence of NADPH and glutathione reductase. Reduces low molecular weight disulfides and proteins.</text>
</comment>
<dbReference type="STRING" id="64791.A0A151X075"/>
<evidence type="ECO:0000256" key="1">
    <source>
        <dbReference type="ARBA" id="ARBA00002549"/>
    </source>
</evidence>
<dbReference type="GO" id="GO:0050220">
    <property type="term" value="F:prostaglandin-E synthase activity"/>
    <property type="evidence" value="ECO:0007669"/>
    <property type="project" value="InterPro"/>
</dbReference>
<dbReference type="Proteomes" id="UP000075809">
    <property type="component" value="Unassembled WGS sequence"/>
</dbReference>
<dbReference type="SFLD" id="SFLDG01203">
    <property type="entry name" value="Prostaglandin_E_synthase_like1"/>
    <property type="match status" value="1"/>
</dbReference>
<dbReference type="Gene3D" id="3.40.30.10">
    <property type="entry name" value="Glutaredoxin"/>
    <property type="match status" value="1"/>
</dbReference>
<dbReference type="PROSITE" id="PS00195">
    <property type="entry name" value="GLUTAREDOXIN_1"/>
    <property type="match status" value="1"/>
</dbReference>
<name>A0A151X075_9HYME</name>
<dbReference type="AlphaFoldDB" id="A0A151X075"/>
<sequence length="358" mass="40607">MAAIRNLARFMERAKFLNKCYFASQNGILRSFSTNGAIVGLSRETQALVKFGLISAATGVAVGAGYAYYRISETRKNIALEGTELDTVLLEHKPPVTPSRKIAYPVDTTGLKLTLFQYQTCPFCCKVRAFLDYYGISYDVVEVDPVLRKEIGWSLYKKVPILLTQVEGGYRPLNDSSLIVSLLASYLYDRSQKIEEFADYYPTKNVSGGSGQMTYFTLSPNVYRTLDESYKTFNWFSEVGKWEEYFPTWERLLIVNVGATAMWLIGKRLKKRHRLKNDVRQSLYDEANYWLRGIKARGTIFMGGNKPDLSDLAIYGILKSIEGCDAFQDLKTHTNIGVWYNAMKEQVDAHSGSTNLSR</sequence>
<dbReference type="SFLD" id="SFLDS00019">
    <property type="entry name" value="Glutathione_Transferase_(cytos"/>
    <property type="match status" value="1"/>
</dbReference>
<evidence type="ECO:0000313" key="7">
    <source>
        <dbReference type="Proteomes" id="UP000075809"/>
    </source>
</evidence>
<evidence type="ECO:0000256" key="3">
    <source>
        <dbReference type="ARBA" id="ARBA00023098"/>
    </source>
</evidence>
<dbReference type="SFLD" id="SFLDG01182">
    <property type="entry name" value="Prostaglandin_E_synthase_like"/>
    <property type="match status" value="1"/>
</dbReference>
<keyword evidence="7" id="KW-1185">Reference proteome</keyword>
<gene>
    <name evidence="6" type="ORF">ALC60_07350</name>
</gene>
<organism evidence="6 7">
    <name type="scientific">Mycetomoellerius zeteki</name>
    <dbReference type="NCBI Taxonomy" id="64791"/>
    <lineage>
        <taxon>Eukaryota</taxon>
        <taxon>Metazoa</taxon>
        <taxon>Ecdysozoa</taxon>
        <taxon>Arthropoda</taxon>
        <taxon>Hexapoda</taxon>
        <taxon>Insecta</taxon>
        <taxon>Pterygota</taxon>
        <taxon>Neoptera</taxon>
        <taxon>Endopterygota</taxon>
        <taxon>Hymenoptera</taxon>
        <taxon>Apocrita</taxon>
        <taxon>Aculeata</taxon>
        <taxon>Formicoidea</taxon>
        <taxon>Formicidae</taxon>
        <taxon>Myrmicinae</taxon>
        <taxon>Mycetomoellerius</taxon>
    </lineage>
</organism>
<dbReference type="SUPFAM" id="SSF47616">
    <property type="entry name" value="GST C-terminal domain-like"/>
    <property type="match status" value="1"/>
</dbReference>
<dbReference type="GO" id="GO:0001516">
    <property type="term" value="P:prostaglandin biosynthetic process"/>
    <property type="evidence" value="ECO:0007669"/>
    <property type="project" value="UniProtKB-UniPathway"/>
</dbReference>
<dbReference type="PANTHER" id="PTHR12782:SF5">
    <property type="entry name" value="PROSTAGLANDIN E SYNTHASE 2"/>
    <property type="match status" value="1"/>
</dbReference>
<evidence type="ECO:0000313" key="6">
    <source>
        <dbReference type="EMBL" id="KYQ53726.1"/>
    </source>
</evidence>
<accession>A0A151X075</accession>
<dbReference type="SUPFAM" id="SSF52833">
    <property type="entry name" value="Thioredoxin-like"/>
    <property type="match status" value="1"/>
</dbReference>
<dbReference type="Pfam" id="PF00462">
    <property type="entry name" value="Glutaredoxin"/>
    <property type="match status" value="1"/>
</dbReference>
<dbReference type="CDD" id="cd03197">
    <property type="entry name" value="GST_C_mPGES2"/>
    <property type="match status" value="1"/>
</dbReference>
<dbReference type="InterPro" id="IPR011767">
    <property type="entry name" value="GLR_AS"/>
</dbReference>
<dbReference type="PANTHER" id="PTHR12782">
    <property type="entry name" value="MICROSOMAL PROSTAGLANDIN E SYNTHASE-2"/>
    <property type="match status" value="1"/>
</dbReference>
<protein>
    <submittedName>
        <fullName evidence="6">Prostaglandin E synthase 2</fullName>
    </submittedName>
</protein>
<dbReference type="UniPathway" id="UPA00662"/>
<dbReference type="GO" id="GO:0005739">
    <property type="term" value="C:mitochondrion"/>
    <property type="evidence" value="ECO:0007669"/>
    <property type="project" value="TreeGrafter"/>
</dbReference>
<dbReference type="EMBL" id="KQ982622">
    <property type="protein sequence ID" value="KYQ53726.1"/>
    <property type="molecule type" value="Genomic_DNA"/>
</dbReference>
<feature type="domain" description="Glutaredoxin" evidence="5">
    <location>
        <begin position="114"/>
        <end position="154"/>
    </location>
</feature>
<dbReference type="PROSITE" id="PS51354">
    <property type="entry name" value="GLUTAREDOXIN_2"/>
    <property type="match status" value="1"/>
</dbReference>
<evidence type="ECO:0000256" key="2">
    <source>
        <dbReference type="ARBA" id="ARBA00007409"/>
    </source>
</evidence>
<feature type="transmembrane region" description="Helical" evidence="4">
    <location>
        <begin position="51"/>
        <end position="69"/>
    </location>
</feature>
<dbReference type="Gene3D" id="1.20.1050.10">
    <property type="match status" value="1"/>
</dbReference>
<dbReference type="CDD" id="cd03040">
    <property type="entry name" value="GST_N_mPGES2"/>
    <property type="match status" value="1"/>
</dbReference>
<dbReference type="InterPro" id="IPR036282">
    <property type="entry name" value="Glutathione-S-Trfase_C_sf"/>
</dbReference>
<reference evidence="6" key="1">
    <citation type="submission" date="2015-09" db="EMBL/GenBank/DDBJ databases">
        <title>Trachymyrmex zeteki WGS genome.</title>
        <authorList>
            <person name="Nygaard S."/>
            <person name="Hu H."/>
            <person name="Boomsma J."/>
            <person name="Zhang G."/>
        </authorList>
    </citation>
    <scope>NUCLEOTIDE SEQUENCE [LARGE SCALE GENOMIC DNA]</scope>
    <source>
        <strain evidence="6">Tzet28-1</strain>
        <tissue evidence="6">Whole body</tissue>
    </source>
</reference>
<dbReference type="InterPro" id="IPR034334">
    <property type="entry name" value="PGES2"/>
</dbReference>
<comment type="similarity">
    <text evidence="2">Belongs to the GST superfamily.</text>
</comment>
<evidence type="ECO:0000256" key="4">
    <source>
        <dbReference type="SAM" id="Phobius"/>
    </source>
</evidence>
<keyword evidence="4" id="KW-0812">Transmembrane</keyword>
<dbReference type="InterPro" id="IPR036249">
    <property type="entry name" value="Thioredoxin-like_sf"/>
</dbReference>
<evidence type="ECO:0000259" key="5">
    <source>
        <dbReference type="Pfam" id="PF00462"/>
    </source>
</evidence>
<keyword evidence="4" id="KW-0472">Membrane</keyword>
<keyword evidence="4" id="KW-1133">Transmembrane helix</keyword>
<proteinExistence type="inferred from homology"/>
<dbReference type="InterPro" id="IPR034335">
    <property type="entry name" value="PGES2_C"/>
</dbReference>
<keyword evidence="3" id="KW-0443">Lipid metabolism</keyword>
<dbReference type="InterPro" id="IPR040079">
    <property type="entry name" value="Glutathione_S-Trfase"/>
</dbReference>
<dbReference type="InterPro" id="IPR002109">
    <property type="entry name" value="Glutaredoxin"/>
</dbReference>